<feature type="region of interest" description="Disordered" evidence="1">
    <location>
        <begin position="208"/>
        <end position="244"/>
    </location>
</feature>
<dbReference type="EMBL" id="JBEWWF010000005">
    <property type="protein sequence ID" value="MET3077456.1"/>
    <property type="molecule type" value="Genomic_DNA"/>
</dbReference>
<comment type="caution">
    <text evidence="2">The sequence shown here is derived from an EMBL/GenBank/DDBJ whole genome shotgun (WGS) entry which is preliminary data.</text>
</comment>
<sequence length="244" mass="27491">MNEMNTTTDGITALPAATQEALEKVKIAKAAWLSARQKQNEAGTTAATIRTRRDETEAEVKAMNEEWRTLFRESKGSMSPRMKKLRIEIALGRETLEEFESLLSAHEFETETLPWTTADLANAYVNAHEALITVHSRYVWSQFMASHGDALLNALSMRMYEMRCLHASGMEGINDASTMFNKFINKEIIAKAKSWTPSAEGDALLKESGMYPTSPAHSDIHSAPNPIARFKREKQRDRILQERA</sequence>
<name>A0ABV2E3E3_9GAMM</name>
<dbReference type="RefSeq" id="WP_354467642.1">
    <property type="nucleotide sequence ID" value="NZ_JBEWWF010000005.1"/>
</dbReference>
<accession>A0ABV2E3E3</accession>
<evidence type="ECO:0000256" key="1">
    <source>
        <dbReference type="SAM" id="MobiDB-lite"/>
    </source>
</evidence>
<dbReference type="Gene3D" id="1.20.58.1090">
    <property type="entry name" value="Phage polarity suppression protein monomer"/>
    <property type="match status" value="1"/>
</dbReference>
<gene>
    <name evidence="2" type="ORF">ABXV16_17005</name>
</gene>
<evidence type="ECO:0000313" key="3">
    <source>
        <dbReference type="Proteomes" id="UP001548992"/>
    </source>
</evidence>
<reference evidence="2 3" key="1">
    <citation type="submission" date="2024-07" db="EMBL/GenBank/DDBJ databases">
        <title>Isolation, whole-genome sequencing, and annotation of five antibiotic-resistant bacteria from environmental samples.</title>
        <authorList>
            <person name="Bedore T."/>
            <person name="Hudson A.O."/>
            <person name="Kumar G."/>
        </authorList>
    </citation>
    <scope>NUCLEOTIDE SEQUENCE [LARGE SCALE GENOMIC DNA]</scope>
    <source>
        <strain evidence="2 3">RIT844</strain>
    </source>
</reference>
<organism evidence="2 3">
    <name type="scientific">Pantoea leporis</name>
    <dbReference type="NCBI Taxonomy" id="2933780"/>
    <lineage>
        <taxon>Bacteria</taxon>
        <taxon>Pseudomonadati</taxon>
        <taxon>Pseudomonadota</taxon>
        <taxon>Gammaproteobacteria</taxon>
        <taxon>Enterobacterales</taxon>
        <taxon>Erwiniaceae</taxon>
        <taxon>Pantoea</taxon>
    </lineage>
</organism>
<proteinExistence type="predicted"/>
<feature type="compositionally biased region" description="Basic and acidic residues" evidence="1">
    <location>
        <begin position="234"/>
        <end position="244"/>
    </location>
</feature>
<evidence type="ECO:0000313" key="2">
    <source>
        <dbReference type="EMBL" id="MET3077456.1"/>
    </source>
</evidence>
<dbReference type="Proteomes" id="UP001548992">
    <property type="component" value="Unassembled WGS sequence"/>
</dbReference>
<protein>
    <submittedName>
        <fullName evidence="2">Septation initiation protein</fullName>
    </submittedName>
</protein>
<keyword evidence="3" id="KW-1185">Reference proteome</keyword>